<keyword evidence="3" id="KW-1185">Reference proteome</keyword>
<evidence type="ECO:0000313" key="3">
    <source>
        <dbReference type="Proteomes" id="UP001431783"/>
    </source>
</evidence>
<organism evidence="2 3">
    <name type="scientific">Henosepilachna vigintioctopunctata</name>
    <dbReference type="NCBI Taxonomy" id="420089"/>
    <lineage>
        <taxon>Eukaryota</taxon>
        <taxon>Metazoa</taxon>
        <taxon>Ecdysozoa</taxon>
        <taxon>Arthropoda</taxon>
        <taxon>Hexapoda</taxon>
        <taxon>Insecta</taxon>
        <taxon>Pterygota</taxon>
        <taxon>Neoptera</taxon>
        <taxon>Endopterygota</taxon>
        <taxon>Coleoptera</taxon>
        <taxon>Polyphaga</taxon>
        <taxon>Cucujiformia</taxon>
        <taxon>Coccinelloidea</taxon>
        <taxon>Coccinellidae</taxon>
        <taxon>Epilachninae</taxon>
        <taxon>Epilachnini</taxon>
        <taxon>Henosepilachna</taxon>
    </lineage>
</organism>
<accession>A0AAW1V433</accession>
<proteinExistence type="predicted"/>
<feature type="signal peptide" evidence="1">
    <location>
        <begin position="1"/>
        <end position="22"/>
    </location>
</feature>
<protein>
    <submittedName>
        <fullName evidence="2">Uncharacterized protein</fullName>
    </submittedName>
</protein>
<feature type="chain" id="PRO_5043755073" evidence="1">
    <location>
        <begin position="23"/>
        <end position="103"/>
    </location>
</feature>
<keyword evidence="1" id="KW-0732">Signal</keyword>
<reference evidence="2 3" key="1">
    <citation type="submission" date="2023-03" db="EMBL/GenBank/DDBJ databases">
        <title>Genome insight into feeding habits of ladybird beetles.</title>
        <authorList>
            <person name="Li H.-S."/>
            <person name="Huang Y.-H."/>
            <person name="Pang H."/>
        </authorList>
    </citation>
    <scope>NUCLEOTIDE SEQUENCE [LARGE SCALE GENOMIC DNA]</scope>
    <source>
        <strain evidence="2">SYSU_2023b</strain>
        <tissue evidence="2">Whole body</tissue>
    </source>
</reference>
<evidence type="ECO:0000256" key="1">
    <source>
        <dbReference type="SAM" id="SignalP"/>
    </source>
</evidence>
<comment type="caution">
    <text evidence="2">The sequence shown here is derived from an EMBL/GenBank/DDBJ whole genome shotgun (WGS) entry which is preliminary data.</text>
</comment>
<dbReference type="Proteomes" id="UP001431783">
    <property type="component" value="Unassembled WGS sequence"/>
</dbReference>
<evidence type="ECO:0000313" key="2">
    <source>
        <dbReference type="EMBL" id="KAK9886876.1"/>
    </source>
</evidence>
<dbReference type="EMBL" id="JARQZJ010000103">
    <property type="protein sequence ID" value="KAK9886876.1"/>
    <property type="molecule type" value="Genomic_DNA"/>
</dbReference>
<name>A0AAW1V433_9CUCU</name>
<gene>
    <name evidence="2" type="ORF">WA026_019134</name>
</gene>
<sequence length="103" mass="11959">MVFNMFPYSISFLLIFTRLCSTKPLNEGDILFPDEMELFAKIFSNNTNIVSDISVQNKKIEEIEVEPVNVNMNMSFGNRYLINVPCQKGTMRIGHSCRRIFEK</sequence>
<dbReference type="AlphaFoldDB" id="A0AAW1V433"/>